<name>A0A146K1U8_9EUKA</name>
<accession>A0A146K1U8</accession>
<dbReference type="AlphaFoldDB" id="A0A146K1U8"/>
<protein>
    <submittedName>
        <fullName evidence="2">Uncharacterized protein</fullName>
    </submittedName>
</protein>
<reference evidence="2" key="1">
    <citation type="submission" date="2015-07" db="EMBL/GenBank/DDBJ databases">
        <title>Adaptation to a free-living lifestyle via gene acquisitions in the diplomonad Trepomonas sp. PC1.</title>
        <authorList>
            <person name="Xu F."/>
            <person name="Jerlstrom-Hultqvist J."/>
            <person name="Kolisko M."/>
            <person name="Simpson A.G.B."/>
            <person name="Roger A.J."/>
            <person name="Svard S.G."/>
            <person name="Andersson J.O."/>
        </authorList>
    </citation>
    <scope>NUCLEOTIDE SEQUENCE</scope>
    <source>
        <strain evidence="2">PC1</strain>
    </source>
</reference>
<gene>
    <name evidence="2" type="ORF">TPC1_30996</name>
</gene>
<sequence>KKDLKAKHKVLREQKKQWREIYGQIQHGCNTEINIQFETEHLEAEQQMQQKLQSQLKYVEKMRKLEEQRLFEEQRNRDQIIFQEQEQIRLEQEKLRQEQEIKDQFLRIEAEKQLIQSVFGENYSIDTAKKSVQDSVRVFIDILDESVNIAECESRIEAVYVVDQIINRTQQILTKNFLLKQTQKQIEEYQLQLQDPEFIHKKKLIELAKVQMKIQQKELEKQVKLKHDHEIRKRIQEEQIKKKAEQEKQRAEKMEELMKQQQILKNELELELDKQLFQLKQQLAQLDKQMGQMILDAVGDPKAMKEIEMFKLEIKRQKQILQQNMQSNQETMRKNLEKQIQKQLSQFELTYQDPHQYEPLDPQSILKKVTIQNELGKVEQYNVRKRKLKSSIKQSKLIIQSYVEEEQAEEKEEEKQQLKYQQYYNEMQEAKLHQSLKIK</sequence>
<evidence type="ECO:0000313" key="2">
    <source>
        <dbReference type="EMBL" id="JAP89509.1"/>
    </source>
</evidence>
<proteinExistence type="predicted"/>
<organism evidence="2">
    <name type="scientific">Trepomonas sp. PC1</name>
    <dbReference type="NCBI Taxonomy" id="1076344"/>
    <lineage>
        <taxon>Eukaryota</taxon>
        <taxon>Metamonada</taxon>
        <taxon>Diplomonadida</taxon>
        <taxon>Hexamitidae</taxon>
        <taxon>Hexamitinae</taxon>
        <taxon>Trepomonas</taxon>
    </lineage>
</organism>
<evidence type="ECO:0000256" key="1">
    <source>
        <dbReference type="SAM" id="Coils"/>
    </source>
</evidence>
<feature type="non-terminal residue" evidence="2">
    <location>
        <position position="1"/>
    </location>
</feature>
<feature type="non-terminal residue" evidence="2">
    <location>
        <position position="439"/>
    </location>
</feature>
<keyword evidence="1" id="KW-0175">Coiled coil</keyword>
<dbReference type="EMBL" id="GDID01007097">
    <property type="protein sequence ID" value="JAP89509.1"/>
    <property type="molecule type" value="Transcribed_RNA"/>
</dbReference>
<feature type="coiled-coil region" evidence="1">
    <location>
        <begin position="234"/>
        <end position="289"/>
    </location>
</feature>